<reference evidence="2" key="1">
    <citation type="submission" date="2021-04" db="EMBL/GenBank/DDBJ databases">
        <authorList>
            <person name="Tunstrom K."/>
        </authorList>
    </citation>
    <scope>NUCLEOTIDE SEQUENCE</scope>
</reference>
<evidence type="ECO:0000256" key="1">
    <source>
        <dbReference type="SAM" id="MobiDB-lite"/>
    </source>
</evidence>
<gene>
    <name evidence="2" type="ORF">PAPOLLO_LOCUS24297</name>
</gene>
<feature type="compositionally biased region" description="Basic residues" evidence="1">
    <location>
        <begin position="608"/>
        <end position="629"/>
    </location>
</feature>
<comment type="caution">
    <text evidence="2">The sequence shown here is derived from an EMBL/GenBank/DDBJ whole genome shotgun (WGS) entry which is preliminary data.</text>
</comment>
<evidence type="ECO:0000313" key="2">
    <source>
        <dbReference type="EMBL" id="CAG5048802.1"/>
    </source>
</evidence>
<dbReference type="OrthoDB" id="8192658at2759"/>
<protein>
    <submittedName>
        <fullName evidence="2">(apollo) hypothetical protein</fullName>
    </submittedName>
</protein>
<proteinExistence type="predicted"/>
<dbReference type="AlphaFoldDB" id="A0A8S3Y641"/>
<accession>A0A8S3Y641</accession>
<sequence>MESLEDSDCPSISDSLSLYQRYMRSFNVVDKLVENNNNFEQAESVSSRTHNYESSNSGGNIDLSAVIQSNVDKHCVGLKGDYNSLQPISDIGNYVQKQHSDTEADLRTKAESSCTSLVGSLLETSSTTQEHSNLHDKSNLVEADARVSLEDSKSESFKQTVFITSTMENSNNAVDSVPMFRDTRHSESIFKLPISELSFNGTLKHVQKLKPIVDPLTALSTANPGLVALYDNPVNNVECVASSSASLSVAYIQQDNCQPLSDTEDKSTCDAGRIDKANESSGDSQYEELNLKKEHVKFNNEEVSNSKWSLEQSYSSIETSFDSGVRSPDMFSDDDAESTSDPEPFWNFLKDFETYDKRKVRRIEETLQGILPPPSVTTLKTDVTEMLKKYYCFLPAFSDDEKLNNIEANSMTPTKKVSFIHIPTVSSACDMYQEIATSNTCVNSKKVIAKRDNNSSDCEINTSINDKSIEIKMCTATEAKETLWPDVLKCRYFDVNYNISNYTEKYELLLQRYRERFVGGETDTSVNIYSGGLQSPSSASKRKAMRLKMAQAKSPGRRLSHLARRRQAFCSAATINEKAQASTAKMVLIDKNFFPHRKLVNSAERKSPRLRRTPGKRTPIRKTPGKKTPAKTPKTKSGGSSKKKAMRRLLMDSESLSRSQPTRETLKRALFVSPENRKSIPNTTSSSMPHQVLKSKRALFGSPERTADTKSMDGTISDQFLKRKRDSLDDELANRRSKIAKSLSFGGDSISRSQPIAFNRRASEILSTKNSAELNETHKKKLLWAVSEALRVHGWRMSSPGFREKASALARLTRRLLTLPPHAAKLAAPKLSTSETMLKLARQYVYAIIQGRTVEECFQDEQIKLANETNKISGYISATAYQQMKTRQVPAPATLTSQIKENTGSNLSIKQDQSKSATKNVLQDKLVNIDNNSNSSSGISMFDKVGLYKSNSMPSFEDAAKMRARRQISFDCVDFPKR</sequence>
<feature type="region of interest" description="Disordered" evidence="1">
    <location>
        <begin position="260"/>
        <end position="286"/>
    </location>
</feature>
<feature type="compositionally biased region" description="Low complexity" evidence="1">
    <location>
        <begin position="630"/>
        <end position="640"/>
    </location>
</feature>
<name>A0A8S3Y641_PARAO</name>
<dbReference type="Proteomes" id="UP000691718">
    <property type="component" value="Unassembled WGS sequence"/>
</dbReference>
<dbReference type="EMBL" id="CAJQZP010001468">
    <property type="protein sequence ID" value="CAG5048802.1"/>
    <property type="molecule type" value="Genomic_DNA"/>
</dbReference>
<keyword evidence="3" id="KW-1185">Reference proteome</keyword>
<organism evidence="2 3">
    <name type="scientific">Parnassius apollo</name>
    <name type="common">Apollo butterfly</name>
    <name type="synonym">Papilio apollo</name>
    <dbReference type="NCBI Taxonomy" id="110799"/>
    <lineage>
        <taxon>Eukaryota</taxon>
        <taxon>Metazoa</taxon>
        <taxon>Ecdysozoa</taxon>
        <taxon>Arthropoda</taxon>
        <taxon>Hexapoda</taxon>
        <taxon>Insecta</taxon>
        <taxon>Pterygota</taxon>
        <taxon>Neoptera</taxon>
        <taxon>Endopterygota</taxon>
        <taxon>Lepidoptera</taxon>
        <taxon>Glossata</taxon>
        <taxon>Ditrysia</taxon>
        <taxon>Papilionoidea</taxon>
        <taxon>Papilionidae</taxon>
        <taxon>Parnassiinae</taxon>
        <taxon>Parnassini</taxon>
        <taxon>Parnassius</taxon>
        <taxon>Parnassius</taxon>
    </lineage>
</organism>
<evidence type="ECO:0000313" key="3">
    <source>
        <dbReference type="Proteomes" id="UP000691718"/>
    </source>
</evidence>
<feature type="compositionally biased region" description="Basic and acidic residues" evidence="1">
    <location>
        <begin position="263"/>
        <end position="278"/>
    </location>
</feature>
<feature type="region of interest" description="Disordered" evidence="1">
    <location>
        <begin position="599"/>
        <end position="646"/>
    </location>
</feature>